<dbReference type="PANTHER" id="PTHR23502:SF182">
    <property type="entry name" value="POLYAMINE TRANSPORTER, PUTATIVE-RELATED"/>
    <property type="match status" value="1"/>
</dbReference>
<keyword evidence="9" id="KW-1185">Reference proteome</keyword>
<keyword evidence="2 6" id="KW-0812">Transmembrane</keyword>
<dbReference type="InterPro" id="IPR036259">
    <property type="entry name" value="MFS_trans_sf"/>
</dbReference>
<dbReference type="Pfam" id="PF07690">
    <property type="entry name" value="MFS_1"/>
    <property type="match status" value="1"/>
</dbReference>
<dbReference type="Proteomes" id="UP000593566">
    <property type="component" value="Unassembled WGS sequence"/>
</dbReference>
<dbReference type="PANTHER" id="PTHR23502">
    <property type="entry name" value="MAJOR FACILITATOR SUPERFAMILY"/>
    <property type="match status" value="1"/>
</dbReference>
<reference evidence="8 9" key="1">
    <citation type="journal article" date="2020" name="Genomics">
        <title>Complete, high-quality genomes from long-read metagenomic sequencing of two wolf lichen thalli reveals enigmatic genome architecture.</title>
        <authorList>
            <person name="McKenzie S.K."/>
            <person name="Walston R.F."/>
            <person name="Allen J.L."/>
        </authorList>
    </citation>
    <scope>NUCLEOTIDE SEQUENCE [LARGE SCALE GENOMIC DNA]</scope>
    <source>
        <strain evidence="8">WasteWater1</strain>
    </source>
</reference>
<organism evidence="8 9">
    <name type="scientific">Letharia lupina</name>
    <dbReference type="NCBI Taxonomy" id="560253"/>
    <lineage>
        <taxon>Eukaryota</taxon>
        <taxon>Fungi</taxon>
        <taxon>Dikarya</taxon>
        <taxon>Ascomycota</taxon>
        <taxon>Pezizomycotina</taxon>
        <taxon>Lecanoromycetes</taxon>
        <taxon>OSLEUM clade</taxon>
        <taxon>Lecanoromycetidae</taxon>
        <taxon>Lecanorales</taxon>
        <taxon>Lecanorineae</taxon>
        <taxon>Parmeliaceae</taxon>
        <taxon>Letharia</taxon>
    </lineage>
</organism>
<dbReference type="InterPro" id="IPR020846">
    <property type="entry name" value="MFS_dom"/>
</dbReference>
<feature type="compositionally biased region" description="Polar residues" evidence="5">
    <location>
        <begin position="1"/>
        <end position="10"/>
    </location>
</feature>
<feature type="transmembrane region" description="Helical" evidence="6">
    <location>
        <begin position="178"/>
        <end position="199"/>
    </location>
</feature>
<sequence length="530" mass="57713">MSMYTLSGDSSQEKAVKLSSRGGVTNAIEGRHNKTADVVGKGPETALADGSDIPEKEDALQRKVTAHDWNGPDDPENPLNWPLWQRIYHTTVPSLFGFAVTLGSSVYTPGYPDVEKRFKVSSTVALLPLSLYVLGLAFGPVLAAPISETLGRRVVYLISSPIAAMFTLGAGFSNTIAALAITRFFAGFFGSPALAVGAGTNVDLWAPVHRAAAASAFLLAPVLGPAIGPAVGGFAAQYKGWRWTQWPILFLLVPVYLYSLGMKETYKKIILQKRAKRLGIPPPPKVGPSGLAAVKFLITVTLFRPVRMIFTEPIVFFFSFYIGFNFSVLFAFFDAFPIVFEGVYHFDRGFSGLTFLGIGFGSCLGVATTMILNRLRYHKEYLRSHKEGRGGAVAPEHRLYAAMIGSFGVPVGLFWFAWTSRHDVHWISPVLATVPFAWGNISIFNAATLYLVDVYGPLNGASALAATGLVRYIAGAVSPLFTVQMYDRMGIAWATSLLGFLSLTMLPIPWVLFKFGPQVREKSHFDTIKA</sequence>
<feature type="transmembrane region" description="Helical" evidence="6">
    <location>
        <begin position="314"/>
        <end position="333"/>
    </location>
</feature>
<evidence type="ECO:0000256" key="6">
    <source>
        <dbReference type="SAM" id="Phobius"/>
    </source>
</evidence>
<feature type="transmembrane region" description="Helical" evidence="6">
    <location>
        <begin position="353"/>
        <end position="373"/>
    </location>
</feature>
<feature type="transmembrane region" description="Helical" evidence="6">
    <location>
        <begin position="464"/>
        <end position="485"/>
    </location>
</feature>
<evidence type="ECO:0000259" key="7">
    <source>
        <dbReference type="PROSITE" id="PS50850"/>
    </source>
</evidence>
<dbReference type="GO" id="GO:0015606">
    <property type="term" value="F:spermidine transmembrane transporter activity"/>
    <property type="evidence" value="ECO:0007669"/>
    <property type="project" value="TreeGrafter"/>
</dbReference>
<feature type="transmembrane region" description="Helical" evidence="6">
    <location>
        <begin position="430"/>
        <end position="452"/>
    </location>
</feature>
<feature type="region of interest" description="Disordered" evidence="5">
    <location>
        <begin position="1"/>
        <end position="54"/>
    </location>
</feature>
<dbReference type="SUPFAM" id="SSF103473">
    <property type="entry name" value="MFS general substrate transporter"/>
    <property type="match status" value="1"/>
</dbReference>
<evidence type="ECO:0000313" key="9">
    <source>
        <dbReference type="Proteomes" id="UP000593566"/>
    </source>
</evidence>
<feature type="transmembrane region" description="Helical" evidence="6">
    <location>
        <begin position="243"/>
        <end position="261"/>
    </location>
</feature>
<protein>
    <recommendedName>
        <fullName evidence="7">Major facilitator superfamily (MFS) profile domain-containing protein</fullName>
    </recommendedName>
</protein>
<dbReference type="EMBL" id="JACCJB010000022">
    <property type="protein sequence ID" value="KAF6218410.1"/>
    <property type="molecule type" value="Genomic_DNA"/>
</dbReference>
<proteinExistence type="predicted"/>
<dbReference type="AlphaFoldDB" id="A0A8H6C7R7"/>
<evidence type="ECO:0000313" key="8">
    <source>
        <dbReference type="EMBL" id="KAF6218410.1"/>
    </source>
</evidence>
<dbReference type="GeneID" id="59334162"/>
<comment type="subcellular location">
    <subcellularLocation>
        <location evidence="1">Membrane</location>
        <topology evidence="1">Multi-pass membrane protein</topology>
    </subcellularLocation>
</comment>
<evidence type="ECO:0000256" key="2">
    <source>
        <dbReference type="ARBA" id="ARBA00022692"/>
    </source>
</evidence>
<keyword evidence="4 6" id="KW-0472">Membrane</keyword>
<dbReference type="GO" id="GO:0000297">
    <property type="term" value="F:spermine transmembrane transporter activity"/>
    <property type="evidence" value="ECO:0007669"/>
    <property type="project" value="TreeGrafter"/>
</dbReference>
<accession>A0A8H6C7R7</accession>
<name>A0A8H6C7R7_9LECA</name>
<evidence type="ECO:0000256" key="1">
    <source>
        <dbReference type="ARBA" id="ARBA00004141"/>
    </source>
</evidence>
<dbReference type="FunFam" id="1.20.1250.20:FF:000011">
    <property type="entry name" value="MFS multidrug transporter, putative"/>
    <property type="match status" value="1"/>
</dbReference>
<feature type="transmembrane region" description="Helical" evidence="6">
    <location>
        <begin position="87"/>
        <end position="108"/>
    </location>
</feature>
<dbReference type="RefSeq" id="XP_037147845.1">
    <property type="nucleotide sequence ID" value="XM_037296664.1"/>
</dbReference>
<dbReference type="CDD" id="cd17323">
    <property type="entry name" value="MFS_Tpo1_MDR_like"/>
    <property type="match status" value="1"/>
</dbReference>
<feature type="transmembrane region" description="Helical" evidence="6">
    <location>
        <begin position="120"/>
        <end position="142"/>
    </location>
</feature>
<gene>
    <name evidence="8" type="ORF">HO133_005757</name>
</gene>
<evidence type="ECO:0000256" key="5">
    <source>
        <dbReference type="SAM" id="MobiDB-lite"/>
    </source>
</evidence>
<dbReference type="Gene3D" id="1.20.1250.20">
    <property type="entry name" value="MFS general substrate transporter like domains"/>
    <property type="match status" value="1"/>
</dbReference>
<dbReference type="InterPro" id="IPR011701">
    <property type="entry name" value="MFS"/>
</dbReference>
<feature type="transmembrane region" description="Helical" evidence="6">
    <location>
        <begin position="211"/>
        <end position="231"/>
    </location>
</feature>
<evidence type="ECO:0000256" key="4">
    <source>
        <dbReference type="ARBA" id="ARBA00023136"/>
    </source>
</evidence>
<dbReference type="PROSITE" id="PS50850">
    <property type="entry name" value="MFS"/>
    <property type="match status" value="1"/>
</dbReference>
<dbReference type="GO" id="GO:0005886">
    <property type="term" value="C:plasma membrane"/>
    <property type="evidence" value="ECO:0007669"/>
    <property type="project" value="TreeGrafter"/>
</dbReference>
<evidence type="ECO:0000256" key="3">
    <source>
        <dbReference type="ARBA" id="ARBA00022989"/>
    </source>
</evidence>
<feature type="transmembrane region" description="Helical" evidence="6">
    <location>
        <begin position="154"/>
        <end position="172"/>
    </location>
</feature>
<keyword evidence="3 6" id="KW-1133">Transmembrane helix</keyword>
<comment type="caution">
    <text evidence="8">The sequence shown here is derived from an EMBL/GenBank/DDBJ whole genome shotgun (WGS) entry which is preliminary data.</text>
</comment>
<feature type="transmembrane region" description="Helical" evidence="6">
    <location>
        <begin position="491"/>
        <end position="513"/>
    </location>
</feature>
<feature type="domain" description="Major facilitator superfamily (MFS) profile" evidence="7">
    <location>
        <begin position="89"/>
        <end position="520"/>
    </location>
</feature>
<feature type="transmembrane region" description="Helical" evidence="6">
    <location>
        <begin position="399"/>
        <end position="418"/>
    </location>
</feature>